<dbReference type="SUPFAM" id="SSF51735">
    <property type="entry name" value="NAD(P)-binding Rossmann-fold domains"/>
    <property type="match status" value="1"/>
</dbReference>
<evidence type="ECO:0000313" key="2">
    <source>
        <dbReference type="EMBL" id="TWF76101.1"/>
    </source>
</evidence>
<dbReference type="AlphaFoldDB" id="A0A561SMK6"/>
<dbReference type="GO" id="GO:0016491">
    <property type="term" value="F:oxidoreductase activity"/>
    <property type="evidence" value="ECO:0007669"/>
    <property type="project" value="UniProtKB-KW"/>
</dbReference>
<evidence type="ECO:0000313" key="3">
    <source>
        <dbReference type="Proteomes" id="UP000321261"/>
    </source>
</evidence>
<dbReference type="PANTHER" id="PTHR43157:SF31">
    <property type="entry name" value="PHOSPHATIDYLINOSITOL-GLYCAN BIOSYNTHESIS CLASS F PROTEIN"/>
    <property type="match status" value="1"/>
</dbReference>
<dbReference type="PANTHER" id="PTHR43157">
    <property type="entry name" value="PHOSPHATIDYLINOSITOL-GLYCAN BIOSYNTHESIS CLASS F PROTEIN-RELATED"/>
    <property type="match status" value="1"/>
</dbReference>
<dbReference type="InterPro" id="IPR036291">
    <property type="entry name" value="NAD(P)-bd_dom_sf"/>
</dbReference>
<dbReference type="EMBL" id="VIWU01000001">
    <property type="protein sequence ID" value="TWF76101.1"/>
    <property type="molecule type" value="Genomic_DNA"/>
</dbReference>
<evidence type="ECO:0000256" key="1">
    <source>
        <dbReference type="ARBA" id="ARBA00023002"/>
    </source>
</evidence>
<dbReference type="Proteomes" id="UP000321261">
    <property type="component" value="Unassembled WGS sequence"/>
</dbReference>
<dbReference type="PRINTS" id="PR00081">
    <property type="entry name" value="GDHRDH"/>
</dbReference>
<dbReference type="Pfam" id="PF00106">
    <property type="entry name" value="adh_short"/>
    <property type="match status" value="1"/>
</dbReference>
<dbReference type="InterPro" id="IPR002347">
    <property type="entry name" value="SDR_fam"/>
</dbReference>
<keyword evidence="1" id="KW-0560">Oxidoreductase</keyword>
<proteinExistence type="predicted"/>
<comment type="caution">
    <text evidence="2">The sequence shown here is derived from an EMBL/GenBank/DDBJ whole genome shotgun (WGS) entry which is preliminary data.</text>
</comment>
<gene>
    <name evidence="2" type="ORF">FHX44_111989</name>
</gene>
<keyword evidence="3" id="KW-1185">Reference proteome</keyword>
<sequence>MGDPVGAWDLSDVPDQQGRRVVVTGAGSGLGLVVARELAKRGARVVMAARDVVKAGRHRAELLAEHPAATVDVLPLDLMDPASIRAFAAAVTAEPVDALLNVAGIAGTPLRHTAQGWESQFATNHLGHFALTTLLLDALGRGWEPRVVTVASAVYRYGKLDLDRDDHLTGGRRYSPMRAYARSKLANMLFGLELDRRLRETCSPVRSVLAHPGMASTPMNTDRCHTLLDRLISPVAGVVARAPEDAALPILYAATVPELDGGTFVGPRTEFRGPMRVTRLPVRPPADDRDLARRLWAVSEELTGTRAAVLARAEH</sequence>
<dbReference type="Gene3D" id="3.40.50.720">
    <property type="entry name" value="NAD(P)-binding Rossmann-like Domain"/>
    <property type="match status" value="1"/>
</dbReference>
<dbReference type="OrthoDB" id="4577644at2"/>
<protein>
    <submittedName>
        <fullName evidence="2">NAD(P)-dependent dehydrogenase (Short-subunit alcohol dehydrogenase family)</fullName>
    </submittedName>
</protein>
<name>A0A561SMK6_9PSEU</name>
<organism evidence="2 3">
    <name type="scientific">Pseudonocardia hierapolitana</name>
    <dbReference type="NCBI Taxonomy" id="1128676"/>
    <lineage>
        <taxon>Bacteria</taxon>
        <taxon>Bacillati</taxon>
        <taxon>Actinomycetota</taxon>
        <taxon>Actinomycetes</taxon>
        <taxon>Pseudonocardiales</taxon>
        <taxon>Pseudonocardiaceae</taxon>
        <taxon>Pseudonocardia</taxon>
    </lineage>
</organism>
<reference evidence="2 3" key="1">
    <citation type="submission" date="2019-06" db="EMBL/GenBank/DDBJ databases">
        <title>Sequencing the genomes of 1000 actinobacteria strains.</title>
        <authorList>
            <person name="Klenk H.-P."/>
        </authorList>
    </citation>
    <scope>NUCLEOTIDE SEQUENCE [LARGE SCALE GENOMIC DNA]</scope>
    <source>
        <strain evidence="2 3">DSM 45671</strain>
    </source>
</reference>
<accession>A0A561SMK6</accession>